<accession>A0AC35GER5</accession>
<evidence type="ECO:0000313" key="1">
    <source>
        <dbReference type="Proteomes" id="UP000887580"/>
    </source>
</evidence>
<reference evidence="2" key="1">
    <citation type="submission" date="2022-11" db="UniProtKB">
        <authorList>
            <consortium name="WormBaseParasite"/>
        </authorList>
    </citation>
    <scope>IDENTIFICATION</scope>
</reference>
<dbReference type="Proteomes" id="UP000887580">
    <property type="component" value="Unplaced"/>
</dbReference>
<organism evidence="1 2">
    <name type="scientific">Panagrolaimus sp. PS1159</name>
    <dbReference type="NCBI Taxonomy" id="55785"/>
    <lineage>
        <taxon>Eukaryota</taxon>
        <taxon>Metazoa</taxon>
        <taxon>Ecdysozoa</taxon>
        <taxon>Nematoda</taxon>
        <taxon>Chromadorea</taxon>
        <taxon>Rhabditida</taxon>
        <taxon>Tylenchina</taxon>
        <taxon>Panagrolaimomorpha</taxon>
        <taxon>Panagrolaimoidea</taxon>
        <taxon>Panagrolaimidae</taxon>
        <taxon>Panagrolaimus</taxon>
    </lineage>
</organism>
<proteinExistence type="predicted"/>
<dbReference type="WBParaSite" id="PS1159_v2.g4292.t1">
    <property type="protein sequence ID" value="PS1159_v2.g4292.t1"/>
    <property type="gene ID" value="PS1159_v2.g4292"/>
</dbReference>
<name>A0AC35GER5_9BILA</name>
<sequence>MGAIKNRKSIAASHLNSYTDWTSAHGVPQIGRSRHYLCIGFWSIISLIGLGLLIWQTTLLILQYFSYDVAVQMSLKFDQRAFPAVTMCNLNAYKKSVIYKDEKVRRLMNTYEYTMKKMACSADPKCTFETNSTMDNFQQLYHFKNLTDSAALQSRANRVLALELVGLNLSEAIVDVNDFMQGCSFDTQDCDPLHWTQFYDPIMGGCFTFNKERQNLAMRSGPTYGLRVVLKTNISEFISTSDTSGFKVYVHDQGEYPFPDVFGYNVQTGSAASLAVQYKEISRMGPPYSDCSNEMPDGYLYPLNYTTEACQRTFYQVKMVKNCGCYDPHFPSLKNVSDTKACTVADNYDCWLQETNLTVANTVCTQPCNEGMYEVTLSSATWPSGSVPNVGKCEEGMYGNKTCIQVFREQGAMVEVYYEKLNYQTMTESASYTIVSLLSDFGGQIGLWLGMSAISIVEVFVLVFQLCVTGVSPKAGQALNF</sequence>
<protein>
    <submittedName>
        <fullName evidence="2">Amiloride-sensitive sodium channel</fullName>
    </submittedName>
</protein>
<evidence type="ECO:0000313" key="2">
    <source>
        <dbReference type="WBParaSite" id="PS1159_v2.g4292.t1"/>
    </source>
</evidence>